<evidence type="ECO:0000313" key="2">
    <source>
        <dbReference type="Proteomes" id="UP000565155"/>
    </source>
</evidence>
<sequence length="53" mass="6042">MKDKEIKKACDEMKSIMDIMRRANATGDDVRIEIESGLNLLESVVSDLRSKEE</sequence>
<gene>
    <name evidence="1" type="ORF">HKB35_21655</name>
</gene>
<dbReference type="AlphaFoldDB" id="A0A7Y0R199"/>
<organism evidence="1 2">
    <name type="scientific">Vibrio alginolyticus</name>
    <dbReference type="NCBI Taxonomy" id="663"/>
    <lineage>
        <taxon>Bacteria</taxon>
        <taxon>Pseudomonadati</taxon>
        <taxon>Pseudomonadota</taxon>
        <taxon>Gammaproteobacteria</taxon>
        <taxon>Vibrionales</taxon>
        <taxon>Vibrionaceae</taxon>
        <taxon>Vibrio</taxon>
    </lineage>
</organism>
<dbReference type="RefSeq" id="WP_169629083.1">
    <property type="nucleotide sequence ID" value="NZ_JABCMA010000039.1"/>
</dbReference>
<accession>A0A7Y0R199</accession>
<comment type="caution">
    <text evidence="1">The sequence shown here is derived from an EMBL/GenBank/DDBJ whole genome shotgun (WGS) entry which is preliminary data.</text>
</comment>
<dbReference type="Proteomes" id="UP000565155">
    <property type="component" value="Unassembled WGS sequence"/>
</dbReference>
<proteinExistence type="predicted"/>
<dbReference type="EMBL" id="JABCMA010000039">
    <property type="protein sequence ID" value="NMR76221.1"/>
    <property type="molecule type" value="Genomic_DNA"/>
</dbReference>
<reference evidence="1 2" key="1">
    <citation type="submission" date="2020-04" db="EMBL/GenBank/DDBJ databases">
        <title>Whole-genome sequencing of Vibrio spp. from China reveals different genetic environments of blaCTX-M-14 among diverse lineages.</title>
        <authorList>
            <person name="Zheng Z."/>
            <person name="Ye L."/>
            <person name="Chen S."/>
        </authorList>
    </citation>
    <scope>NUCLEOTIDE SEQUENCE [LARGE SCALE GENOMIC DNA]</scope>
    <source>
        <strain evidence="1 2">Vb1636</strain>
    </source>
</reference>
<evidence type="ECO:0000313" key="1">
    <source>
        <dbReference type="EMBL" id="NMR76221.1"/>
    </source>
</evidence>
<protein>
    <submittedName>
        <fullName evidence="1">Uncharacterized protein</fullName>
    </submittedName>
</protein>
<name>A0A7Y0R199_VIBAL</name>